<gene>
    <name evidence="2" type="ORF">HGRIS_006067</name>
</gene>
<dbReference type="InterPro" id="IPR052523">
    <property type="entry name" value="Trichothecene_AcTrans"/>
</dbReference>
<accession>A0ABR3JYU3</accession>
<proteinExistence type="predicted"/>
<name>A0ABR3JYU3_9AGAR</name>
<dbReference type="SUPFAM" id="SSF55729">
    <property type="entry name" value="Acyl-CoA N-acyltransferases (Nat)"/>
    <property type="match status" value="1"/>
</dbReference>
<dbReference type="Gene3D" id="3.40.630.30">
    <property type="match status" value="1"/>
</dbReference>
<dbReference type="InterPro" id="IPR016181">
    <property type="entry name" value="Acyl_CoA_acyltransferase"/>
</dbReference>
<dbReference type="InterPro" id="IPR000182">
    <property type="entry name" value="GNAT_dom"/>
</dbReference>
<evidence type="ECO:0000313" key="2">
    <source>
        <dbReference type="EMBL" id="KAL0961084.1"/>
    </source>
</evidence>
<dbReference type="PROSITE" id="PS51186">
    <property type="entry name" value="GNAT"/>
    <property type="match status" value="1"/>
</dbReference>
<comment type="caution">
    <text evidence="2">The sequence shown here is derived from an EMBL/GenBank/DDBJ whole genome shotgun (WGS) entry which is preliminary data.</text>
</comment>
<reference evidence="3" key="1">
    <citation type="submission" date="2024-06" db="EMBL/GenBank/DDBJ databases">
        <title>Multi-omics analyses provide insights into the biosynthesis of the anticancer antibiotic pleurotin in Hohenbuehelia grisea.</title>
        <authorList>
            <person name="Weaver J.A."/>
            <person name="Alberti F."/>
        </authorList>
    </citation>
    <scope>NUCLEOTIDE SEQUENCE [LARGE SCALE GENOMIC DNA]</scope>
    <source>
        <strain evidence="3">T-177</strain>
    </source>
</reference>
<sequence length="218" mass="24258">MSVRLLQHPSDAELEQIVQFSIQAYGDDPTIRSMTGNRPELRAAFFRSMLKAGTLEGQIYIVELENKDIVSVGLWFGPGMEVMKTVGQRALGWNAFWDSLTPDTRDWWAYLNKTTDGMVDDSVGKEPLLDSWYANLIATHPSHQGKGYASAMLRTVCERGNAEGKLVALGTQNEKNANWYRSLGFQIIGQVEVKSDLGGFPAYLLSRKPETTLVHGST</sequence>
<dbReference type="Pfam" id="PF13508">
    <property type="entry name" value="Acetyltransf_7"/>
    <property type="match status" value="1"/>
</dbReference>
<dbReference type="Proteomes" id="UP001556367">
    <property type="component" value="Unassembled WGS sequence"/>
</dbReference>
<dbReference type="PANTHER" id="PTHR42791:SF1">
    <property type="entry name" value="N-ACETYLTRANSFERASE DOMAIN-CONTAINING PROTEIN"/>
    <property type="match status" value="1"/>
</dbReference>
<dbReference type="EMBL" id="JASNQZ010000001">
    <property type="protein sequence ID" value="KAL0961084.1"/>
    <property type="molecule type" value="Genomic_DNA"/>
</dbReference>
<dbReference type="CDD" id="cd04301">
    <property type="entry name" value="NAT_SF"/>
    <property type="match status" value="1"/>
</dbReference>
<dbReference type="PANTHER" id="PTHR42791">
    <property type="entry name" value="GNAT FAMILY ACETYLTRANSFERASE"/>
    <property type="match status" value="1"/>
</dbReference>
<evidence type="ECO:0000259" key="1">
    <source>
        <dbReference type="PROSITE" id="PS51186"/>
    </source>
</evidence>
<organism evidence="2 3">
    <name type="scientific">Hohenbuehelia grisea</name>
    <dbReference type="NCBI Taxonomy" id="104357"/>
    <lineage>
        <taxon>Eukaryota</taxon>
        <taxon>Fungi</taxon>
        <taxon>Dikarya</taxon>
        <taxon>Basidiomycota</taxon>
        <taxon>Agaricomycotina</taxon>
        <taxon>Agaricomycetes</taxon>
        <taxon>Agaricomycetidae</taxon>
        <taxon>Agaricales</taxon>
        <taxon>Pleurotineae</taxon>
        <taxon>Pleurotaceae</taxon>
        <taxon>Hohenbuehelia</taxon>
    </lineage>
</organism>
<evidence type="ECO:0000313" key="3">
    <source>
        <dbReference type="Proteomes" id="UP001556367"/>
    </source>
</evidence>
<feature type="domain" description="N-acetyltransferase" evidence="1">
    <location>
        <begin position="1"/>
        <end position="210"/>
    </location>
</feature>
<keyword evidence="3" id="KW-1185">Reference proteome</keyword>
<protein>
    <recommendedName>
        <fullName evidence="1">N-acetyltransferase domain-containing protein</fullName>
    </recommendedName>
</protein>